<evidence type="ECO:0000313" key="1">
    <source>
        <dbReference type="EMBL" id="XRI74977.1"/>
    </source>
</evidence>
<accession>A0ACD5HJY8</accession>
<dbReference type="Proteomes" id="UP001195965">
    <property type="component" value="Chromosome"/>
</dbReference>
<name>A0ACD5HJY8_9PROT</name>
<proteinExistence type="predicted"/>
<protein>
    <submittedName>
        <fullName evidence="1">DUF6516 family protein</fullName>
    </submittedName>
</protein>
<gene>
    <name evidence="1" type="ORF">HHS34_005240</name>
</gene>
<dbReference type="EMBL" id="CP127526">
    <property type="protein sequence ID" value="XRI74977.1"/>
    <property type="molecule type" value="Genomic_DNA"/>
</dbReference>
<organism evidence="1 2">
    <name type="scientific">Acidithiobacillus montserratensis</name>
    <dbReference type="NCBI Taxonomy" id="2729135"/>
    <lineage>
        <taxon>Bacteria</taxon>
        <taxon>Pseudomonadati</taxon>
        <taxon>Pseudomonadota</taxon>
        <taxon>Acidithiobacillia</taxon>
        <taxon>Acidithiobacillales</taxon>
        <taxon>Acidithiobacillaceae</taxon>
        <taxon>Acidithiobacillus</taxon>
    </lineage>
</organism>
<evidence type="ECO:0000313" key="2">
    <source>
        <dbReference type="Proteomes" id="UP001195965"/>
    </source>
</evidence>
<sequence length="92" mass="10973">MRRRVLVQDNAFVEMVLWQLESPVPPCAHPYKYRLALIVQGQCVLRYDNERGKGDHRHVGRTENPYVFQTVDQLVADFFHDTRRWLDEHGHD</sequence>
<reference evidence="1 2" key="1">
    <citation type="journal article" date="2021" name="ISME J.">
        <title>Genomic evolution of the class Acidithiobacillia: deep-branching Proteobacteria living in extreme acidic conditions.</title>
        <authorList>
            <person name="Moya-Beltran A."/>
            <person name="Beard S."/>
            <person name="Rojas-Villalobos C."/>
            <person name="Issotta F."/>
            <person name="Gallardo Y."/>
            <person name="Ulloa R."/>
            <person name="Giaveno A."/>
            <person name="Degli Esposti M."/>
            <person name="Johnson D.B."/>
            <person name="Quatrini R."/>
        </authorList>
    </citation>
    <scope>NUCLEOTIDE SEQUENCE [LARGE SCALE GENOMIC DNA]</scope>
    <source>
        <strain evidence="1 2">GG1-14</strain>
    </source>
</reference>
<keyword evidence="2" id="KW-1185">Reference proteome</keyword>